<dbReference type="AlphaFoldDB" id="A0A8X7BI50"/>
<dbReference type="EMBL" id="BMAU01021397">
    <property type="protein sequence ID" value="GFY31217.1"/>
    <property type="molecule type" value="Genomic_DNA"/>
</dbReference>
<proteinExistence type="predicted"/>
<comment type="caution">
    <text evidence="1">The sequence shown here is derived from an EMBL/GenBank/DDBJ whole genome shotgun (WGS) entry which is preliminary data.</text>
</comment>
<name>A0A8X7BI50_TRICX</name>
<reference evidence="1" key="1">
    <citation type="submission" date="2020-08" db="EMBL/GenBank/DDBJ databases">
        <title>Multicomponent nature underlies the extraordinary mechanical properties of spider dragline silk.</title>
        <authorList>
            <person name="Kono N."/>
            <person name="Nakamura H."/>
            <person name="Mori M."/>
            <person name="Yoshida Y."/>
            <person name="Ohtoshi R."/>
            <person name="Malay A.D."/>
            <person name="Moran D.A.P."/>
            <person name="Tomita M."/>
            <person name="Numata K."/>
            <person name="Arakawa K."/>
        </authorList>
    </citation>
    <scope>NUCLEOTIDE SEQUENCE</scope>
</reference>
<gene>
    <name evidence="1" type="ORF">TNCV_751801</name>
</gene>
<keyword evidence="2" id="KW-1185">Reference proteome</keyword>
<evidence type="ECO:0000313" key="1">
    <source>
        <dbReference type="EMBL" id="GFY31217.1"/>
    </source>
</evidence>
<dbReference type="Proteomes" id="UP000887159">
    <property type="component" value="Unassembled WGS sequence"/>
</dbReference>
<sequence>MKRILIFRSSYEGDQNKEAGLLDIMGDALRQGQLGRGPGSWLQGRFVSAQPAGLAYSRTEELAFWRGGATGTLSSVAAEWQHKGVEEKRKGGVFDYVWNRDFAKRMNV</sequence>
<protein>
    <submittedName>
        <fullName evidence="1">Uncharacterized protein</fullName>
    </submittedName>
</protein>
<organism evidence="1 2">
    <name type="scientific">Trichonephila clavipes</name>
    <name type="common">Golden silk orbweaver</name>
    <name type="synonym">Nephila clavipes</name>
    <dbReference type="NCBI Taxonomy" id="2585209"/>
    <lineage>
        <taxon>Eukaryota</taxon>
        <taxon>Metazoa</taxon>
        <taxon>Ecdysozoa</taxon>
        <taxon>Arthropoda</taxon>
        <taxon>Chelicerata</taxon>
        <taxon>Arachnida</taxon>
        <taxon>Araneae</taxon>
        <taxon>Araneomorphae</taxon>
        <taxon>Entelegynae</taxon>
        <taxon>Araneoidea</taxon>
        <taxon>Nephilidae</taxon>
        <taxon>Trichonephila</taxon>
    </lineage>
</organism>
<evidence type="ECO:0000313" key="2">
    <source>
        <dbReference type="Proteomes" id="UP000887159"/>
    </source>
</evidence>
<accession>A0A8X7BI50</accession>